<dbReference type="STRING" id="3635.A0A1U8IE65"/>
<name>A0A1U8IE65_GOSHI</name>
<dbReference type="PANTHER" id="PTHR47074">
    <property type="entry name" value="BNAC02G40300D PROTEIN"/>
    <property type="match status" value="1"/>
</dbReference>
<dbReference type="InterPro" id="IPR036397">
    <property type="entry name" value="RNaseH_sf"/>
</dbReference>
<protein>
    <recommendedName>
        <fullName evidence="1">RNase H type-1 domain-containing protein</fullName>
    </recommendedName>
</protein>
<evidence type="ECO:0000313" key="2">
    <source>
        <dbReference type="Proteomes" id="UP000818029"/>
    </source>
</evidence>
<proteinExistence type="predicted"/>
<evidence type="ECO:0000259" key="1">
    <source>
        <dbReference type="Pfam" id="PF13456"/>
    </source>
</evidence>
<organism evidence="2 3">
    <name type="scientific">Gossypium hirsutum</name>
    <name type="common">Upland cotton</name>
    <name type="synonym">Gossypium mexicanum</name>
    <dbReference type="NCBI Taxonomy" id="3635"/>
    <lineage>
        <taxon>Eukaryota</taxon>
        <taxon>Viridiplantae</taxon>
        <taxon>Streptophyta</taxon>
        <taxon>Embryophyta</taxon>
        <taxon>Tracheophyta</taxon>
        <taxon>Spermatophyta</taxon>
        <taxon>Magnoliopsida</taxon>
        <taxon>eudicotyledons</taxon>
        <taxon>Gunneridae</taxon>
        <taxon>Pentapetalae</taxon>
        <taxon>rosids</taxon>
        <taxon>malvids</taxon>
        <taxon>Malvales</taxon>
        <taxon>Malvaceae</taxon>
        <taxon>Malvoideae</taxon>
        <taxon>Gossypium</taxon>
    </lineage>
</organism>
<dbReference type="KEGG" id="ghi:107895775"/>
<dbReference type="Proteomes" id="UP000818029">
    <property type="component" value="Chromosome A10"/>
</dbReference>
<dbReference type="AlphaFoldDB" id="A0A1U8IE65"/>
<accession>A0A1U8IE65</accession>
<feature type="domain" description="RNase H type-1" evidence="1">
    <location>
        <begin position="130"/>
        <end position="251"/>
    </location>
</feature>
<dbReference type="InterPro" id="IPR012337">
    <property type="entry name" value="RNaseH-like_sf"/>
</dbReference>
<dbReference type="CDD" id="cd06222">
    <property type="entry name" value="RNase_H_like"/>
    <property type="match status" value="1"/>
</dbReference>
<reference evidence="3" key="2">
    <citation type="submission" date="2025-08" db="UniProtKB">
        <authorList>
            <consortium name="RefSeq"/>
        </authorList>
    </citation>
    <scope>IDENTIFICATION</scope>
</reference>
<dbReference type="GeneID" id="107895775"/>
<dbReference type="GO" id="GO:0003676">
    <property type="term" value="F:nucleic acid binding"/>
    <property type="evidence" value="ECO:0007669"/>
    <property type="project" value="InterPro"/>
</dbReference>
<dbReference type="GO" id="GO:0004523">
    <property type="term" value="F:RNA-DNA hybrid ribonuclease activity"/>
    <property type="evidence" value="ECO:0007669"/>
    <property type="project" value="InterPro"/>
</dbReference>
<dbReference type="RefSeq" id="XP_016676490.2">
    <property type="nucleotide sequence ID" value="XM_016821001.2"/>
</dbReference>
<dbReference type="InterPro" id="IPR044730">
    <property type="entry name" value="RNase_H-like_dom_plant"/>
</dbReference>
<keyword evidence="2" id="KW-1185">Reference proteome</keyword>
<dbReference type="InterPro" id="IPR002156">
    <property type="entry name" value="RNaseH_domain"/>
</dbReference>
<dbReference type="SUPFAM" id="SSF53098">
    <property type="entry name" value="Ribonuclease H-like"/>
    <property type="match status" value="1"/>
</dbReference>
<dbReference type="PaxDb" id="3635-A0A1U8IE65"/>
<gene>
    <name evidence="3" type="primary">LOC107895775</name>
</gene>
<dbReference type="InterPro" id="IPR052929">
    <property type="entry name" value="RNase_H-like_EbsB-rel"/>
</dbReference>
<reference evidence="2" key="1">
    <citation type="journal article" date="2020" name="Nat. Genet.">
        <title>Genomic diversifications of five Gossypium allopolyploid species and their impact on cotton improvement.</title>
        <authorList>
            <person name="Chen Z.J."/>
            <person name="Sreedasyam A."/>
            <person name="Ando A."/>
            <person name="Song Q."/>
            <person name="De Santiago L.M."/>
            <person name="Hulse-Kemp A.M."/>
            <person name="Ding M."/>
            <person name="Ye W."/>
            <person name="Kirkbride R.C."/>
            <person name="Jenkins J."/>
            <person name="Plott C."/>
            <person name="Lovell J."/>
            <person name="Lin Y.M."/>
            <person name="Vaughn R."/>
            <person name="Liu B."/>
            <person name="Simpson S."/>
            <person name="Scheffler B.E."/>
            <person name="Wen L."/>
            <person name="Saski C.A."/>
            <person name="Grover C.E."/>
            <person name="Hu G."/>
            <person name="Conover J.L."/>
            <person name="Carlson J.W."/>
            <person name="Shu S."/>
            <person name="Boston L.B."/>
            <person name="Williams M."/>
            <person name="Peterson D.G."/>
            <person name="McGee K."/>
            <person name="Jones D.C."/>
            <person name="Wendel J.F."/>
            <person name="Stelly D.M."/>
            <person name="Grimwood J."/>
            <person name="Schmutz J."/>
        </authorList>
    </citation>
    <scope>NUCLEOTIDE SEQUENCE [LARGE SCALE GENOMIC DNA]</scope>
    <source>
        <strain evidence="2">cv. TM-1</strain>
    </source>
</reference>
<dbReference type="Gene3D" id="3.30.420.10">
    <property type="entry name" value="Ribonuclease H-like superfamily/Ribonuclease H"/>
    <property type="match status" value="1"/>
</dbReference>
<dbReference type="Pfam" id="PF13456">
    <property type="entry name" value="RVT_3"/>
    <property type="match status" value="1"/>
</dbReference>
<sequence>MGSAICRRCHNGPESSEHVFKECPIAKETWSMLGFNWPSQEDNSDFSDWLNNIFELFSFNQCRTIACALWVLWNTRNIFIHEGELKSGSQTTAFIKNYIRELDRLSLSLPTMRVLISRWDAPTDPWVKINFDAAFKKELKESCSGLVARNARSEVIFAKTIFHMNIPSAFAAEAMACLQAIRVGLLQGLRKVKVEGDSRTVIRKLQEKVDDRSEIEVFIQDSKYLSFDFESCVFRFVSREANKVAHLFANEGLQKNETTYLQNTLTSSVEEALNEERRRVKS</sequence>
<evidence type="ECO:0000313" key="3">
    <source>
        <dbReference type="RefSeq" id="XP_016676490.2"/>
    </source>
</evidence>
<dbReference type="PANTHER" id="PTHR47074:SF61">
    <property type="entry name" value="RNASE H TYPE-1 DOMAIN-CONTAINING PROTEIN"/>
    <property type="match status" value="1"/>
</dbReference>